<dbReference type="AlphaFoldDB" id="A0A392U921"/>
<sequence>MTTMTPPQEVVEVPCDNVSFHRAAYAHRWNYECKRGFVMERARERHLGM</sequence>
<comment type="caution">
    <text evidence="1">The sequence shown here is derived from an EMBL/GenBank/DDBJ whole genome shotgun (WGS) entry which is preliminary data.</text>
</comment>
<dbReference type="Proteomes" id="UP000265520">
    <property type="component" value="Unassembled WGS sequence"/>
</dbReference>
<accession>A0A392U921</accession>
<proteinExistence type="predicted"/>
<evidence type="ECO:0000313" key="1">
    <source>
        <dbReference type="EMBL" id="MCI70009.1"/>
    </source>
</evidence>
<organism evidence="1 2">
    <name type="scientific">Trifolium medium</name>
    <dbReference type="NCBI Taxonomy" id="97028"/>
    <lineage>
        <taxon>Eukaryota</taxon>
        <taxon>Viridiplantae</taxon>
        <taxon>Streptophyta</taxon>
        <taxon>Embryophyta</taxon>
        <taxon>Tracheophyta</taxon>
        <taxon>Spermatophyta</taxon>
        <taxon>Magnoliopsida</taxon>
        <taxon>eudicotyledons</taxon>
        <taxon>Gunneridae</taxon>
        <taxon>Pentapetalae</taxon>
        <taxon>rosids</taxon>
        <taxon>fabids</taxon>
        <taxon>Fabales</taxon>
        <taxon>Fabaceae</taxon>
        <taxon>Papilionoideae</taxon>
        <taxon>50 kb inversion clade</taxon>
        <taxon>NPAAA clade</taxon>
        <taxon>Hologalegina</taxon>
        <taxon>IRL clade</taxon>
        <taxon>Trifolieae</taxon>
        <taxon>Trifolium</taxon>
    </lineage>
</organism>
<reference evidence="1 2" key="1">
    <citation type="journal article" date="2018" name="Front. Plant Sci.">
        <title>Red Clover (Trifolium pratense) and Zigzag Clover (T. medium) - A Picture of Genomic Similarities and Differences.</title>
        <authorList>
            <person name="Dluhosova J."/>
            <person name="Istvanek J."/>
            <person name="Nedelnik J."/>
            <person name="Repkova J."/>
        </authorList>
    </citation>
    <scope>NUCLEOTIDE SEQUENCE [LARGE SCALE GENOMIC DNA]</scope>
    <source>
        <strain evidence="2">cv. 10/8</strain>
        <tissue evidence="1">Leaf</tissue>
    </source>
</reference>
<protein>
    <submittedName>
        <fullName evidence="1">Uncharacterized protein</fullName>
    </submittedName>
</protein>
<keyword evidence="2" id="KW-1185">Reference proteome</keyword>
<name>A0A392U921_9FABA</name>
<evidence type="ECO:0000313" key="2">
    <source>
        <dbReference type="Proteomes" id="UP000265520"/>
    </source>
</evidence>
<dbReference type="EMBL" id="LXQA010766967">
    <property type="protein sequence ID" value="MCI70009.1"/>
    <property type="molecule type" value="Genomic_DNA"/>
</dbReference>